<proteinExistence type="predicted"/>
<reference evidence="1" key="2">
    <citation type="submission" date="2020-09" db="EMBL/GenBank/DDBJ databases">
        <authorList>
            <person name="Sun Q."/>
            <person name="Kim S."/>
        </authorList>
    </citation>
    <scope>NUCLEOTIDE SEQUENCE</scope>
    <source>
        <strain evidence="1">KCTC 32337</strain>
    </source>
</reference>
<gene>
    <name evidence="1" type="ORF">GCM10011274_39670</name>
</gene>
<reference evidence="1" key="1">
    <citation type="journal article" date="2014" name="Int. J. Syst. Evol. Microbiol.">
        <title>Complete genome sequence of Corynebacterium casei LMG S-19264T (=DSM 44701T), isolated from a smear-ripened cheese.</title>
        <authorList>
            <consortium name="US DOE Joint Genome Institute (JGI-PGF)"/>
            <person name="Walter F."/>
            <person name="Albersmeier A."/>
            <person name="Kalinowski J."/>
            <person name="Ruckert C."/>
        </authorList>
    </citation>
    <scope>NUCLEOTIDE SEQUENCE</scope>
    <source>
        <strain evidence="1">KCTC 32337</strain>
    </source>
</reference>
<sequence length="86" mass="9679">MTFETLNSVIQQLEITMSHSDITTQSFVDVSEDAFHTLVGKLSLTAKSSLQCQDMQNDYINEDGHVIATHEMIACQDVYQVRQNLA</sequence>
<organism evidence="1 2">
    <name type="scientific">Paraglaciecola chathamensis</name>
    <dbReference type="NCBI Taxonomy" id="368405"/>
    <lineage>
        <taxon>Bacteria</taxon>
        <taxon>Pseudomonadati</taxon>
        <taxon>Pseudomonadota</taxon>
        <taxon>Gammaproteobacteria</taxon>
        <taxon>Alteromonadales</taxon>
        <taxon>Alteromonadaceae</taxon>
        <taxon>Paraglaciecola</taxon>
    </lineage>
</organism>
<comment type="caution">
    <text evidence="1">The sequence shown here is derived from an EMBL/GenBank/DDBJ whole genome shotgun (WGS) entry which is preliminary data.</text>
</comment>
<accession>A0A8H9ICZ0</accession>
<name>A0A8H9ICZ0_9ALTE</name>
<evidence type="ECO:0000313" key="2">
    <source>
        <dbReference type="Proteomes" id="UP000622604"/>
    </source>
</evidence>
<dbReference type="EMBL" id="BMZC01000014">
    <property type="protein sequence ID" value="GGZ77650.1"/>
    <property type="molecule type" value="Genomic_DNA"/>
</dbReference>
<dbReference type="AlphaFoldDB" id="A0A8H9ICZ0"/>
<protein>
    <submittedName>
        <fullName evidence="1">Uncharacterized protein</fullName>
    </submittedName>
</protein>
<evidence type="ECO:0000313" key="1">
    <source>
        <dbReference type="EMBL" id="GGZ77650.1"/>
    </source>
</evidence>
<dbReference type="Proteomes" id="UP000622604">
    <property type="component" value="Unassembled WGS sequence"/>
</dbReference>